<proteinExistence type="predicted"/>
<evidence type="ECO:0000313" key="2">
    <source>
        <dbReference type="EMBL" id="AMO23436.1"/>
    </source>
</evidence>
<dbReference type="GO" id="GO:0005886">
    <property type="term" value="C:plasma membrane"/>
    <property type="evidence" value="ECO:0007669"/>
    <property type="project" value="UniProtKB-SubCell"/>
</dbReference>
<dbReference type="GO" id="GO:0009276">
    <property type="term" value="C:Gram-negative-bacterium-type cell wall"/>
    <property type="evidence" value="ECO:0007669"/>
    <property type="project" value="InterPro"/>
</dbReference>
<keyword evidence="3" id="KW-1185">Reference proteome</keyword>
<gene>
    <name evidence="2" type="ORF">UC35_11685</name>
</gene>
<name>A0A127JTZ1_9BURK</name>
<dbReference type="InterPro" id="IPR024230">
    <property type="entry name" value="GspL_cyto_dom"/>
</dbReference>
<dbReference type="GO" id="GO:0015627">
    <property type="term" value="C:type II protein secretion system complex"/>
    <property type="evidence" value="ECO:0007669"/>
    <property type="project" value="InterPro"/>
</dbReference>
<evidence type="ECO:0000259" key="1">
    <source>
        <dbReference type="Pfam" id="PF05134"/>
    </source>
</evidence>
<dbReference type="EMBL" id="CP010951">
    <property type="protein sequence ID" value="AMO23436.1"/>
    <property type="molecule type" value="Genomic_DNA"/>
</dbReference>
<organism evidence="2 3">
    <name type="scientific">Ramlibacter tataouinensis</name>
    <dbReference type="NCBI Taxonomy" id="94132"/>
    <lineage>
        <taxon>Bacteria</taxon>
        <taxon>Pseudomonadati</taxon>
        <taxon>Pseudomonadota</taxon>
        <taxon>Betaproteobacteria</taxon>
        <taxon>Burkholderiales</taxon>
        <taxon>Comamonadaceae</taxon>
        <taxon>Ramlibacter</taxon>
    </lineage>
</organism>
<dbReference type="Gene3D" id="3.30.420.380">
    <property type="match status" value="1"/>
</dbReference>
<dbReference type="RefSeq" id="WP_061499638.1">
    <property type="nucleotide sequence ID" value="NZ_CP010951.1"/>
</dbReference>
<dbReference type="NCBIfam" id="TIGR01709">
    <property type="entry name" value="typeII_sec_gspL"/>
    <property type="match status" value="1"/>
</dbReference>
<dbReference type="SUPFAM" id="SSF53067">
    <property type="entry name" value="Actin-like ATPase domain"/>
    <property type="match status" value="1"/>
</dbReference>
<dbReference type="AlphaFoldDB" id="A0A127JTZ1"/>
<dbReference type="GO" id="GO:0015628">
    <property type="term" value="P:protein secretion by the type II secretion system"/>
    <property type="evidence" value="ECO:0007669"/>
    <property type="project" value="InterPro"/>
</dbReference>
<evidence type="ECO:0000313" key="3">
    <source>
        <dbReference type="Proteomes" id="UP000070433"/>
    </source>
</evidence>
<dbReference type="Proteomes" id="UP000070433">
    <property type="component" value="Chromosome"/>
</dbReference>
<sequence length="403" mass="42616">MSALIVALPAHPVSGATEFEFALTHDGSAVASHGAAQASVLPAPTRAGSEVVALVPVRMLSWHRVELPKGVSLRSPRLRSVLEGLLEDQLLDEPEALHFALQPEAAADAPLWVATCDRQWLRGALQLLEAAGRPVSRIVPEFAPEGSPALHAIGEPEDASLVLAGADGVALLPLATTALALLPPSLPEDTPCVAEPPVAALAEQVLQHAPILLQPAQRWVQAAQSAWDLAQFDLSSSGRSRALKRMGTVWADMLAAPQWRPARWGAALLVVINLVGLNAWAWRERAALNDKREAMGRALTQTFPNVKLVVDAPAQMEREVAALRQATGATSGRDLEAMLAALAGTLPPQRTPTALDYANGELRTKGISLQPDEIKAATSGLKSRGYAAAQSSDALVLTFEAQP</sequence>
<dbReference type="PATRIC" id="fig|94132.3.peg.2378"/>
<reference evidence="2 3" key="1">
    <citation type="journal article" date="2014" name="Int. J. Syst. Evol. Microbiol.">
        <title>Ramlibacter solisilvae sp. nov., isolated from forest soil, and emended description of the genus Ramlibacter.</title>
        <authorList>
            <person name="Lee H.J."/>
            <person name="Lee S.H."/>
            <person name="Lee S.S."/>
            <person name="Lee J.S."/>
            <person name="Kim Y."/>
            <person name="Kim S.C."/>
            <person name="Jeon C.O."/>
        </authorList>
    </citation>
    <scope>NUCLEOTIDE SEQUENCE [LARGE SCALE GENOMIC DNA]</scope>
    <source>
        <strain evidence="2 3">5-10</strain>
    </source>
</reference>
<dbReference type="OrthoDB" id="8557903at2"/>
<feature type="domain" description="GspL cytoplasmic actin-ATPase-like" evidence="1">
    <location>
        <begin position="28"/>
        <end position="141"/>
    </location>
</feature>
<dbReference type="InterPro" id="IPR007812">
    <property type="entry name" value="T2SS_protein-GspL"/>
</dbReference>
<dbReference type="PIRSF" id="PIRSF015761">
    <property type="entry name" value="Protein_L"/>
    <property type="match status" value="1"/>
</dbReference>
<protein>
    <submittedName>
        <fullName evidence="2">General secretion pathway protein GspL</fullName>
    </submittedName>
</protein>
<dbReference type="Pfam" id="PF05134">
    <property type="entry name" value="T2SSL"/>
    <property type="match status" value="1"/>
</dbReference>
<accession>A0A127JTZ1</accession>
<dbReference type="InterPro" id="IPR043129">
    <property type="entry name" value="ATPase_NBD"/>
</dbReference>